<dbReference type="OrthoDB" id="2743740at2759"/>
<evidence type="ECO:0000313" key="4">
    <source>
        <dbReference type="EMBL" id="TFK37299.1"/>
    </source>
</evidence>
<evidence type="ECO:0000256" key="1">
    <source>
        <dbReference type="SAM" id="MobiDB-lite"/>
    </source>
</evidence>
<keyword evidence="2" id="KW-0472">Membrane</keyword>
<keyword evidence="2" id="KW-0812">Transmembrane</keyword>
<keyword evidence="5" id="KW-1185">Reference proteome</keyword>
<dbReference type="PANTHER" id="PTHR40465">
    <property type="entry name" value="CHROMOSOME 1, WHOLE GENOME SHOTGUN SEQUENCE"/>
    <property type="match status" value="1"/>
</dbReference>
<keyword evidence="2" id="KW-1133">Transmembrane helix</keyword>
<feature type="transmembrane region" description="Helical" evidence="2">
    <location>
        <begin position="124"/>
        <end position="150"/>
    </location>
</feature>
<feature type="transmembrane region" description="Helical" evidence="2">
    <location>
        <begin position="87"/>
        <end position="112"/>
    </location>
</feature>
<dbReference type="EMBL" id="ML213609">
    <property type="protein sequence ID" value="TFK37299.1"/>
    <property type="molecule type" value="Genomic_DNA"/>
</dbReference>
<feature type="region of interest" description="Disordered" evidence="1">
    <location>
        <begin position="307"/>
        <end position="340"/>
    </location>
</feature>
<feature type="transmembrane region" description="Helical" evidence="2">
    <location>
        <begin position="162"/>
        <end position="187"/>
    </location>
</feature>
<feature type="compositionally biased region" description="Basic and acidic residues" evidence="1">
    <location>
        <begin position="314"/>
        <end position="323"/>
    </location>
</feature>
<dbReference type="STRING" id="68775.A0A5C3LVQ3"/>
<feature type="transmembrane region" description="Helical" evidence="2">
    <location>
        <begin position="199"/>
        <end position="228"/>
    </location>
</feature>
<dbReference type="InterPro" id="IPR045339">
    <property type="entry name" value="DUF6534"/>
</dbReference>
<dbReference type="Pfam" id="PF20152">
    <property type="entry name" value="DUF6534"/>
    <property type="match status" value="1"/>
</dbReference>
<accession>A0A5C3LVQ3</accession>
<gene>
    <name evidence="4" type="ORF">BDQ12DRAFT_216821</name>
</gene>
<feature type="domain" description="DUF6534" evidence="3">
    <location>
        <begin position="172"/>
        <end position="259"/>
    </location>
</feature>
<feature type="transmembrane region" description="Helical" evidence="2">
    <location>
        <begin position="51"/>
        <end position="75"/>
    </location>
</feature>
<sequence>MSVAPPRIVIDNTYGAGFIGAIVTAMLYGITTLQTWFYFVHYPKDSSENKLLVSMIWVLDTAHMALVSLCMYHYLVTNYANPPALGIGHWSLFMSVALNVVIAFVVQIFFTFRIFRLSSAKIRWWITGIISLAILAHFCFGIETVVFLFIKKELKKLPEITLFAAMPFALVAVLSDIFIALALCILLHGSRTGFRRTNAVVTTLMIYAINRCLLTSVVAVAEVIVFAIAPDSLWFLAIDFVIGKLYANSLLATLNSRQSIRVGVGSSVNTVHLSDIDFEGSGNNSTVPKVDSRGHILDLRSEAASCSSVSRSNRTLDEEDKAKSKLHQTPPSDFLSMSMS</sequence>
<dbReference type="PANTHER" id="PTHR40465:SF1">
    <property type="entry name" value="DUF6534 DOMAIN-CONTAINING PROTEIN"/>
    <property type="match status" value="1"/>
</dbReference>
<evidence type="ECO:0000256" key="2">
    <source>
        <dbReference type="SAM" id="Phobius"/>
    </source>
</evidence>
<name>A0A5C3LVQ3_9AGAR</name>
<evidence type="ECO:0000313" key="5">
    <source>
        <dbReference type="Proteomes" id="UP000308652"/>
    </source>
</evidence>
<feature type="transmembrane region" description="Helical" evidence="2">
    <location>
        <begin position="234"/>
        <end position="254"/>
    </location>
</feature>
<feature type="compositionally biased region" description="Polar residues" evidence="1">
    <location>
        <begin position="327"/>
        <end position="340"/>
    </location>
</feature>
<reference evidence="4 5" key="1">
    <citation type="journal article" date="2019" name="Nat. Ecol. Evol.">
        <title>Megaphylogeny resolves global patterns of mushroom evolution.</title>
        <authorList>
            <person name="Varga T."/>
            <person name="Krizsan K."/>
            <person name="Foldi C."/>
            <person name="Dima B."/>
            <person name="Sanchez-Garcia M."/>
            <person name="Sanchez-Ramirez S."/>
            <person name="Szollosi G.J."/>
            <person name="Szarkandi J.G."/>
            <person name="Papp V."/>
            <person name="Albert L."/>
            <person name="Andreopoulos W."/>
            <person name="Angelini C."/>
            <person name="Antonin V."/>
            <person name="Barry K.W."/>
            <person name="Bougher N.L."/>
            <person name="Buchanan P."/>
            <person name="Buyck B."/>
            <person name="Bense V."/>
            <person name="Catcheside P."/>
            <person name="Chovatia M."/>
            <person name="Cooper J."/>
            <person name="Damon W."/>
            <person name="Desjardin D."/>
            <person name="Finy P."/>
            <person name="Geml J."/>
            <person name="Haridas S."/>
            <person name="Hughes K."/>
            <person name="Justo A."/>
            <person name="Karasinski D."/>
            <person name="Kautmanova I."/>
            <person name="Kiss B."/>
            <person name="Kocsube S."/>
            <person name="Kotiranta H."/>
            <person name="LaButti K.M."/>
            <person name="Lechner B.E."/>
            <person name="Liimatainen K."/>
            <person name="Lipzen A."/>
            <person name="Lukacs Z."/>
            <person name="Mihaltcheva S."/>
            <person name="Morgado L.N."/>
            <person name="Niskanen T."/>
            <person name="Noordeloos M.E."/>
            <person name="Ohm R.A."/>
            <person name="Ortiz-Santana B."/>
            <person name="Ovrebo C."/>
            <person name="Racz N."/>
            <person name="Riley R."/>
            <person name="Savchenko A."/>
            <person name="Shiryaev A."/>
            <person name="Soop K."/>
            <person name="Spirin V."/>
            <person name="Szebenyi C."/>
            <person name="Tomsovsky M."/>
            <person name="Tulloss R.E."/>
            <person name="Uehling J."/>
            <person name="Grigoriev I.V."/>
            <person name="Vagvolgyi C."/>
            <person name="Papp T."/>
            <person name="Martin F.M."/>
            <person name="Miettinen O."/>
            <person name="Hibbett D.S."/>
            <person name="Nagy L.G."/>
        </authorList>
    </citation>
    <scope>NUCLEOTIDE SEQUENCE [LARGE SCALE GENOMIC DNA]</scope>
    <source>
        <strain evidence="4 5">CBS 166.37</strain>
    </source>
</reference>
<protein>
    <recommendedName>
        <fullName evidence="3">DUF6534 domain-containing protein</fullName>
    </recommendedName>
</protein>
<organism evidence="4 5">
    <name type="scientific">Crucibulum laeve</name>
    <dbReference type="NCBI Taxonomy" id="68775"/>
    <lineage>
        <taxon>Eukaryota</taxon>
        <taxon>Fungi</taxon>
        <taxon>Dikarya</taxon>
        <taxon>Basidiomycota</taxon>
        <taxon>Agaricomycotina</taxon>
        <taxon>Agaricomycetes</taxon>
        <taxon>Agaricomycetidae</taxon>
        <taxon>Agaricales</taxon>
        <taxon>Agaricineae</taxon>
        <taxon>Nidulariaceae</taxon>
        <taxon>Crucibulum</taxon>
    </lineage>
</organism>
<feature type="transmembrane region" description="Helical" evidence="2">
    <location>
        <begin position="14"/>
        <end position="39"/>
    </location>
</feature>
<proteinExistence type="predicted"/>
<dbReference type="Proteomes" id="UP000308652">
    <property type="component" value="Unassembled WGS sequence"/>
</dbReference>
<dbReference type="AlphaFoldDB" id="A0A5C3LVQ3"/>
<evidence type="ECO:0000259" key="3">
    <source>
        <dbReference type="Pfam" id="PF20152"/>
    </source>
</evidence>